<dbReference type="Gene3D" id="1.10.10.2910">
    <property type="match status" value="1"/>
</dbReference>
<dbReference type="PANTHER" id="PTHR43236">
    <property type="entry name" value="ANTITOXIN HIGA1"/>
    <property type="match status" value="1"/>
</dbReference>
<name>A0A1A0D2L1_ACEPA</name>
<comment type="caution">
    <text evidence="3">The sequence shown here is derived from an EMBL/GenBank/DDBJ whole genome shotgun (WGS) entry which is preliminary data.</text>
</comment>
<dbReference type="SUPFAM" id="SSF47413">
    <property type="entry name" value="lambda repressor-like DNA-binding domains"/>
    <property type="match status" value="1"/>
</dbReference>
<organism evidence="3 4">
    <name type="scientific">Acetobacter pasteurianus</name>
    <name type="common">Acetobacter turbidans</name>
    <dbReference type="NCBI Taxonomy" id="438"/>
    <lineage>
        <taxon>Bacteria</taxon>
        <taxon>Pseudomonadati</taxon>
        <taxon>Pseudomonadota</taxon>
        <taxon>Alphaproteobacteria</taxon>
        <taxon>Acetobacterales</taxon>
        <taxon>Acetobacteraceae</taxon>
        <taxon>Acetobacter</taxon>
    </lineage>
</organism>
<dbReference type="Proteomes" id="UP000093796">
    <property type="component" value="Unassembled WGS sequence"/>
</dbReference>
<evidence type="ECO:0000313" key="4">
    <source>
        <dbReference type="Proteomes" id="UP000093796"/>
    </source>
</evidence>
<dbReference type="PANTHER" id="PTHR43236:SF1">
    <property type="entry name" value="BLL7220 PROTEIN"/>
    <property type="match status" value="1"/>
</dbReference>
<dbReference type="InterPro" id="IPR010982">
    <property type="entry name" value="Lambda_DNA-bd_dom_sf"/>
</dbReference>
<dbReference type="SMART" id="SM00530">
    <property type="entry name" value="HTH_XRE"/>
    <property type="match status" value="1"/>
</dbReference>
<dbReference type="Gene3D" id="1.10.260.40">
    <property type="entry name" value="lambda repressor-like DNA-binding domains"/>
    <property type="match status" value="1"/>
</dbReference>
<sequence>MQRSEKMFSGGQLRIARLINCFSLDEMGEKVGTTRQYIHQLESGSKLPNQEMEEALAAALGILPRFFGLTDLAPLVPEQCHFRKQATTPQMVKSQALARGAVLGMVVDRLDTMLDLPPVSFPNIPVKNAEDIEQAAEQCRIEWGLGLTGPITNIIRVAENCGAIVSYFDGVSDRVDALSMDRRRPLICRSEAKPAACRLRFDIAHEIGHLVMHQGVQTGDRETESQAHRFAGAFLIPRSVFVREFPRSRYLNWQKLEAMKLRWKVSLAAIIRRAYDLQLIGADQYKRAYIHLRKTGQSKVEKHDDYIQREEPELLINAFNALENYQSGAIARLAVSAGLRNEAFELVTGFSIPTVTSHHEIGNVVSLF</sequence>
<dbReference type="RefSeq" id="WP_196767397.1">
    <property type="nucleotide sequence ID" value="NZ_LYUD01000124.1"/>
</dbReference>
<feature type="domain" description="HTH cro/C1-type" evidence="2">
    <location>
        <begin position="13"/>
        <end position="67"/>
    </location>
</feature>
<proteinExistence type="inferred from homology"/>
<dbReference type="EMBL" id="LYUD01000124">
    <property type="protein sequence ID" value="OAZ69026.1"/>
    <property type="molecule type" value="Genomic_DNA"/>
</dbReference>
<evidence type="ECO:0000313" key="3">
    <source>
        <dbReference type="EMBL" id="OAZ69026.1"/>
    </source>
</evidence>
<protein>
    <recommendedName>
        <fullName evidence="2">HTH cro/C1-type domain-containing protein</fullName>
    </recommendedName>
</protein>
<dbReference type="InterPro" id="IPR001387">
    <property type="entry name" value="Cro/C1-type_HTH"/>
</dbReference>
<dbReference type="InterPro" id="IPR052345">
    <property type="entry name" value="Rad_response_metalloprotease"/>
</dbReference>
<reference evidence="3 4" key="1">
    <citation type="submission" date="2016-05" db="EMBL/GenBank/DDBJ databases">
        <title>Genome sequencing of Acetobacter pasteurianus strain SRCM100623.</title>
        <authorList>
            <person name="Song Y.R."/>
        </authorList>
    </citation>
    <scope>NUCLEOTIDE SEQUENCE [LARGE SCALE GENOMIC DNA]</scope>
    <source>
        <strain evidence="3 4">SRCM100623</strain>
    </source>
</reference>
<evidence type="ECO:0000256" key="1">
    <source>
        <dbReference type="ARBA" id="ARBA00007227"/>
    </source>
</evidence>
<dbReference type="Pfam" id="PF01381">
    <property type="entry name" value="HTH_3"/>
    <property type="match status" value="1"/>
</dbReference>
<dbReference type="PATRIC" id="fig|438.15.peg.2577"/>
<evidence type="ECO:0000259" key="2">
    <source>
        <dbReference type="PROSITE" id="PS50943"/>
    </source>
</evidence>
<comment type="similarity">
    <text evidence="1">Belongs to the short-chain fatty acyl-CoA assimilation regulator (ScfR) family.</text>
</comment>
<dbReference type="PROSITE" id="PS50943">
    <property type="entry name" value="HTH_CROC1"/>
    <property type="match status" value="1"/>
</dbReference>
<dbReference type="AlphaFoldDB" id="A0A1A0D2L1"/>
<dbReference type="GO" id="GO:0003677">
    <property type="term" value="F:DNA binding"/>
    <property type="evidence" value="ECO:0007669"/>
    <property type="project" value="InterPro"/>
</dbReference>
<gene>
    <name evidence="3" type="ORF">SRCM100623_02332</name>
</gene>
<accession>A0A1A0D2L1</accession>
<dbReference type="CDD" id="cd00093">
    <property type="entry name" value="HTH_XRE"/>
    <property type="match status" value="1"/>
</dbReference>
<dbReference type="InterPro" id="IPR010359">
    <property type="entry name" value="IrrE_HExxH"/>
</dbReference>
<dbReference type="Pfam" id="PF06114">
    <property type="entry name" value="Peptidase_M78"/>
    <property type="match status" value="1"/>
</dbReference>